<evidence type="ECO:0000313" key="3">
    <source>
        <dbReference type="Proteomes" id="UP001169574"/>
    </source>
</evidence>
<sequence>MKKKKTLTAEQIADAKRLKELFEKQKKFLNLTQQKAADIMGISLAAVGHYLYGRNPLNTKSVASFAKILQVNVADISPSLDKEIRAQSQSLLHSLSESQMLERVPVRLKLLISENDTTSEPMHGFLRMDNTHLSAFAVQIIGTGLWPRTKSSEFLIVEPDLELHPGCDAYILLKDEANPLIKMFMHDSEEGYTVTDFVSNRPKLLYRDKVKAIYPITAIVGPDRYLDIK</sequence>
<dbReference type="PROSITE" id="PS50943">
    <property type="entry name" value="HTH_CROC1"/>
    <property type="match status" value="1"/>
</dbReference>
<dbReference type="InterPro" id="IPR001387">
    <property type="entry name" value="Cro/C1-type_HTH"/>
</dbReference>
<reference evidence="2" key="1">
    <citation type="submission" date="2024-02" db="EMBL/GenBank/DDBJ databases">
        <authorList>
            <consortium name="Clinical and Environmental Microbiology Branch: Whole genome sequencing antimicrobial resistance pathogens in the healthcare setting"/>
        </authorList>
    </citation>
    <scope>NUCLEOTIDE SEQUENCE</scope>
    <source>
        <strain evidence="2">Whole organism</strain>
    </source>
</reference>
<evidence type="ECO:0000313" key="2">
    <source>
        <dbReference type="EMBL" id="EMM7456157.1"/>
    </source>
</evidence>
<proteinExistence type="predicted"/>
<comment type="caution">
    <text evidence="2">The sequence shown here is derived from an EMBL/GenBank/DDBJ whole genome shotgun (WGS) entry which is preliminary data.</text>
</comment>
<feature type="domain" description="HTH cro/C1-type" evidence="1">
    <location>
        <begin position="18"/>
        <end position="76"/>
    </location>
</feature>
<organism evidence="2 3">
    <name type="scientific">Citrobacter freundii</name>
    <dbReference type="NCBI Taxonomy" id="546"/>
    <lineage>
        <taxon>Bacteria</taxon>
        <taxon>Pseudomonadati</taxon>
        <taxon>Pseudomonadota</taxon>
        <taxon>Gammaproteobacteria</taxon>
        <taxon>Enterobacterales</taxon>
        <taxon>Enterobacteriaceae</taxon>
        <taxon>Citrobacter</taxon>
        <taxon>Citrobacter freundii complex</taxon>
    </lineage>
</organism>
<accession>A0AAN4ERH7</accession>
<gene>
    <name evidence="2" type="ORF">P7U51_000609</name>
</gene>
<dbReference type="InterPro" id="IPR010982">
    <property type="entry name" value="Lambda_DNA-bd_dom_sf"/>
</dbReference>
<dbReference type="SUPFAM" id="SSF47413">
    <property type="entry name" value="lambda repressor-like DNA-binding domains"/>
    <property type="match status" value="1"/>
</dbReference>
<dbReference type="SMART" id="SM00530">
    <property type="entry name" value="HTH_XRE"/>
    <property type="match status" value="1"/>
</dbReference>
<dbReference type="AlphaFoldDB" id="A0AAN4ERH7"/>
<name>A0AAN4ERH7_CITFR</name>
<dbReference type="CDD" id="cd00093">
    <property type="entry name" value="HTH_XRE"/>
    <property type="match status" value="1"/>
</dbReference>
<dbReference type="Gene3D" id="1.10.260.40">
    <property type="entry name" value="lambda repressor-like DNA-binding domains"/>
    <property type="match status" value="1"/>
</dbReference>
<evidence type="ECO:0000259" key="1">
    <source>
        <dbReference type="PROSITE" id="PS50943"/>
    </source>
</evidence>
<dbReference type="Proteomes" id="UP001169574">
    <property type="component" value="Unassembled WGS sequence"/>
</dbReference>
<dbReference type="EMBL" id="ABLGCN030000001">
    <property type="protein sequence ID" value="EMM7456157.1"/>
    <property type="molecule type" value="Genomic_DNA"/>
</dbReference>
<dbReference type="GO" id="GO:0003677">
    <property type="term" value="F:DNA binding"/>
    <property type="evidence" value="ECO:0007669"/>
    <property type="project" value="InterPro"/>
</dbReference>
<dbReference type="RefSeq" id="WP_288878042.1">
    <property type="nucleotide sequence ID" value="NZ_JALKUE010000023.1"/>
</dbReference>
<protein>
    <submittedName>
        <fullName evidence="2">Helix-turn-helix transcriptional regulator</fullName>
    </submittedName>
</protein>